<protein>
    <submittedName>
        <fullName evidence="4">Uncharacterized protein</fullName>
    </submittedName>
</protein>
<dbReference type="SUPFAM" id="SSF103473">
    <property type="entry name" value="MFS general substrate transporter"/>
    <property type="match status" value="1"/>
</dbReference>
<dbReference type="Gene3D" id="1.20.1250.20">
    <property type="entry name" value="MFS general substrate transporter like domains"/>
    <property type="match status" value="1"/>
</dbReference>
<evidence type="ECO:0000313" key="5">
    <source>
        <dbReference type="Proteomes" id="UP001321473"/>
    </source>
</evidence>
<keyword evidence="2" id="KW-0812">Transmembrane</keyword>
<keyword evidence="2" id="KW-0472">Membrane</keyword>
<keyword evidence="3" id="KW-0732">Signal</keyword>
<dbReference type="AlphaFoldDB" id="A0AAQ4FIM9"/>
<name>A0AAQ4FIM9_AMBAM</name>
<dbReference type="InterPro" id="IPR036259">
    <property type="entry name" value="MFS_trans_sf"/>
</dbReference>
<dbReference type="EMBL" id="JARKHS020002650">
    <property type="protein sequence ID" value="KAK8786565.1"/>
    <property type="molecule type" value="Genomic_DNA"/>
</dbReference>
<feature type="compositionally biased region" description="Low complexity" evidence="1">
    <location>
        <begin position="159"/>
        <end position="169"/>
    </location>
</feature>
<sequence length="184" mass="20281">MLFVLQCLLSLTATIEAQIVRQGLALCAKALSLVGYVMYAAYSLELFPTAIRGTASGWIYGFGGLGAISSFVCVPLRNAGRDDVAFALSACLMFASLLVLRTLPRNTTAECAKIAVSSPSRFKQRSIEHMKRTLEHREIREAADSIDHREYRYSHRSSSRSSFGRSRSGVDSYKSTPSTHSFSR</sequence>
<feature type="transmembrane region" description="Helical" evidence="2">
    <location>
        <begin position="84"/>
        <end position="103"/>
    </location>
</feature>
<proteinExistence type="predicted"/>
<evidence type="ECO:0000256" key="3">
    <source>
        <dbReference type="SAM" id="SignalP"/>
    </source>
</evidence>
<feature type="compositionally biased region" description="Polar residues" evidence="1">
    <location>
        <begin position="173"/>
        <end position="184"/>
    </location>
</feature>
<feature type="signal peptide" evidence="3">
    <location>
        <begin position="1"/>
        <end position="17"/>
    </location>
</feature>
<keyword evidence="5" id="KW-1185">Reference proteome</keyword>
<evidence type="ECO:0000313" key="4">
    <source>
        <dbReference type="EMBL" id="KAK8786565.1"/>
    </source>
</evidence>
<feature type="transmembrane region" description="Helical" evidence="2">
    <location>
        <begin position="58"/>
        <end position="78"/>
    </location>
</feature>
<feature type="region of interest" description="Disordered" evidence="1">
    <location>
        <begin position="152"/>
        <end position="184"/>
    </location>
</feature>
<organism evidence="4 5">
    <name type="scientific">Amblyomma americanum</name>
    <name type="common">Lone star tick</name>
    <dbReference type="NCBI Taxonomy" id="6943"/>
    <lineage>
        <taxon>Eukaryota</taxon>
        <taxon>Metazoa</taxon>
        <taxon>Ecdysozoa</taxon>
        <taxon>Arthropoda</taxon>
        <taxon>Chelicerata</taxon>
        <taxon>Arachnida</taxon>
        <taxon>Acari</taxon>
        <taxon>Parasitiformes</taxon>
        <taxon>Ixodida</taxon>
        <taxon>Ixodoidea</taxon>
        <taxon>Ixodidae</taxon>
        <taxon>Amblyomminae</taxon>
        <taxon>Amblyomma</taxon>
    </lineage>
</organism>
<reference evidence="4 5" key="1">
    <citation type="journal article" date="2023" name="Arcadia Sci">
        <title>De novo assembly of a long-read Amblyomma americanum tick genome.</title>
        <authorList>
            <person name="Chou S."/>
            <person name="Poskanzer K.E."/>
            <person name="Rollins M."/>
            <person name="Thuy-Boun P.S."/>
        </authorList>
    </citation>
    <scope>NUCLEOTIDE SEQUENCE [LARGE SCALE GENOMIC DNA]</scope>
    <source>
        <strain evidence="4">F_SG_1</strain>
        <tissue evidence="4">Salivary glands</tissue>
    </source>
</reference>
<evidence type="ECO:0000256" key="1">
    <source>
        <dbReference type="SAM" id="MobiDB-lite"/>
    </source>
</evidence>
<keyword evidence="2" id="KW-1133">Transmembrane helix</keyword>
<gene>
    <name evidence="4" type="ORF">V5799_023661</name>
</gene>
<evidence type="ECO:0000256" key="2">
    <source>
        <dbReference type="SAM" id="Phobius"/>
    </source>
</evidence>
<comment type="caution">
    <text evidence="4">The sequence shown here is derived from an EMBL/GenBank/DDBJ whole genome shotgun (WGS) entry which is preliminary data.</text>
</comment>
<feature type="chain" id="PRO_5043052410" evidence="3">
    <location>
        <begin position="18"/>
        <end position="184"/>
    </location>
</feature>
<dbReference type="Proteomes" id="UP001321473">
    <property type="component" value="Unassembled WGS sequence"/>
</dbReference>
<accession>A0AAQ4FIM9</accession>